<name>A0ABQ9PC85_9PEZI</name>
<accession>A0ABQ9PC85</accession>
<feature type="compositionally biased region" description="Basic and acidic residues" evidence="1">
    <location>
        <begin position="205"/>
        <end position="215"/>
    </location>
</feature>
<protein>
    <submittedName>
        <fullName evidence="2">Uncharacterized protein</fullName>
    </submittedName>
</protein>
<sequence length="235" mass="26262">MNSTAGDRFIAYIISCLCGPLQGKEFVVKVAALLAYLKVRKAPKEYNNGLPGNRTNLLFEFDKALNFNFGNMLITIKVLKQVLMFSARIWEIHAPEDTVHPRTLPATFDLCDDSVSRKMLYMYCCVRILFPNTYEATMHRTRAVFQMSSADTAKLLLDTLSDDELEAGGYSMCDVDEDLFNGEGDESYRSDMSNVKSGEDLDLSEGGRLDDDHGDSNVLDESYGPGAEEDDSDIE</sequence>
<evidence type="ECO:0000256" key="1">
    <source>
        <dbReference type="SAM" id="MobiDB-lite"/>
    </source>
</evidence>
<keyword evidence="3" id="KW-1185">Reference proteome</keyword>
<proteinExistence type="predicted"/>
<gene>
    <name evidence="2" type="ORF">CLIM01_15158</name>
</gene>
<organism evidence="2 3">
    <name type="scientific">Colletotrichum limetticola</name>
    <dbReference type="NCBI Taxonomy" id="1209924"/>
    <lineage>
        <taxon>Eukaryota</taxon>
        <taxon>Fungi</taxon>
        <taxon>Dikarya</taxon>
        <taxon>Ascomycota</taxon>
        <taxon>Pezizomycotina</taxon>
        <taxon>Sordariomycetes</taxon>
        <taxon>Hypocreomycetidae</taxon>
        <taxon>Glomerellales</taxon>
        <taxon>Glomerellaceae</taxon>
        <taxon>Colletotrichum</taxon>
        <taxon>Colletotrichum acutatum species complex</taxon>
    </lineage>
</organism>
<comment type="caution">
    <text evidence="2">The sequence shown here is derived from an EMBL/GenBank/DDBJ whole genome shotgun (WGS) entry which is preliminary data.</text>
</comment>
<reference evidence="2" key="1">
    <citation type="submission" date="2023-04" db="EMBL/GenBank/DDBJ databases">
        <title>Colletotrichum limetticola genome sequence.</title>
        <authorList>
            <person name="Baroncelli R."/>
        </authorList>
    </citation>
    <scope>NUCLEOTIDE SEQUENCE</scope>
    <source>
        <strain evidence="2">KLA-Anderson</strain>
    </source>
</reference>
<dbReference type="Proteomes" id="UP001169217">
    <property type="component" value="Unassembled WGS sequence"/>
</dbReference>
<evidence type="ECO:0000313" key="2">
    <source>
        <dbReference type="EMBL" id="KAK0367485.1"/>
    </source>
</evidence>
<feature type="region of interest" description="Disordered" evidence="1">
    <location>
        <begin position="183"/>
        <end position="235"/>
    </location>
</feature>
<evidence type="ECO:0000313" key="3">
    <source>
        <dbReference type="Proteomes" id="UP001169217"/>
    </source>
</evidence>
<dbReference type="EMBL" id="JARUPT010001423">
    <property type="protein sequence ID" value="KAK0367485.1"/>
    <property type="molecule type" value="Genomic_DNA"/>
</dbReference>